<keyword evidence="3" id="KW-1185">Reference proteome</keyword>
<proteinExistence type="predicted"/>
<organism evidence="2 3">
    <name type="scientific">Vitreoscilla filiformis</name>
    <dbReference type="NCBI Taxonomy" id="63"/>
    <lineage>
        <taxon>Bacteria</taxon>
        <taxon>Pseudomonadati</taxon>
        <taxon>Pseudomonadota</taxon>
        <taxon>Betaproteobacteria</taxon>
        <taxon>Neisseriales</taxon>
        <taxon>Neisseriaceae</taxon>
        <taxon>Vitreoscilla</taxon>
    </lineage>
</organism>
<dbReference type="InterPro" id="IPR001279">
    <property type="entry name" value="Metallo-B-lactamas"/>
</dbReference>
<feature type="domain" description="Metallo-beta-lactamase" evidence="1">
    <location>
        <begin position="40"/>
        <end position="223"/>
    </location>
</feature>
<dbReference type="InterPro" id="IPR036866">
    <property type="entry name" value="RibonucZ/Hydroxyglut_hydro"/>
</dbReference>
<dbReference type="Pfam" id="PF12706">
    <property type="entry name" value="Lactamase_B_2"/>
    <property type="match status" value="1"/>
</dbReference>
<evidence type="ECO:0000313" key="3">
    <source>
        <dbReference type="Proteomes" id="UP000199729"/>
    </source>
</evidence>
<dbReference type="KEGG" id="vff:VITFI_CDS2031"/>
<name>A0A221KFT1_VITFI</name>
<evidence type="ECO:0000259" key="1">
    <source>
        <dbReference type="Pfam" id="PF12706"/>
    </source>
</evidence>
<dbReference type="SUPFAM" id="SSF56281">
    <property type="entry name" value="Metallo-hydrolase/oxidoreductase"/>
    <property type="match status" value="1"/>
</dbReference>
<accession>A0A221KFT1</accession>
<dbReference type="Proteomes" id="UP000199729">
    <property type="component" value="Chromosome"/>
</dbReference>
<dbReference type="RefSeq" id="WP_089416843.1">
    <property type="nucleotide sequence ID" value="NZ_CP022423.1"/>
</dbReference>
<dbReference type="Gene3D" id="3.60.15.10">
    <property type="entry name" value="Ribonuclease Z/Hydroxyacylglutathione hydrolase-like"/>
    <property type="match status" value="1"/>
</dbReference>
<gene>
    <name evidence="2" type="ORF">VITFI_CDS2031</name>
</gene>
<reference evidence="2 3" key="1">
    <citation type="submission" date="2017-07" db="EMBL/GenBank/DDBJ databases">
        <title>Complete Genome Sequence of the cosmetic ferment Vitreoscilla filiformis (ATCC15551).</title>
        <authorList>
            <person name="Contreras S."/>
            <person name="Sagory-Zalkind P."/>
            <person name="Blanquart H."/>
            <person name="Iltis A."/>
            <person name="Morand S.C."/>
        </authorList>
    </citation>
    <scope>NUCLEOTIDE SEQUENCE [LARGE SCALE GENOMIC DNA]</scope>
    <source>
        <strain evidence="2 3">ATCC 15551</strain>
    </source>
</reference>
<dbReference type="AlphaFoldDB" id="A0A221KFT1"/>
<evidence type="ECO:0000313" key="2">
    <source>
        <dbReference type="EMBL" id="ASM77809.1"/>
    </source>
</evidence>
<dbReference type="OrthoDB" id="9778305at2"/>
<protein>
    <submittedName>
        <fullName evidence="2">Pyrroloquinoline quinone biosynthesis protein PqqB</fullName>
    </submittedName>
</protein>
<dbReference type="EMBL" id="CP022423">
    <property type="protein sequence ID" value="ASM77809.1"/>
    <property type="molecule type" value="Genomic_DNA"/>
</dbReference>
<sequence>MKLVILRGGMLPAGRRAASRDPAPTGRHGVAALSDDAEGWALINVAPNVAEQLQTDPALRCHSGLMDADTRSIILTDAQIDHVTGLLSLRDGAPIDLYATPAVFEVLSQQMPVLQVLQRYCGVHWHVIPVAGETLSASFRVEALPTLEFTALSTESQAAPCALEPGTPTSTGLSVAIAVRDVMSDQRLFVSQGAQVLGGTELDWLRRADCVMLDDHTHWLDEEAQPSVPAWRAQRKVMLRGQRPEELHRASTDGFEVAYDGMVIDL</sequence>